<dbReference type="Gene3D" id="3.40.190.10">
    <property type="entry name" value="Periplasmic binding protein-like II"/>
    <property type="match status" value="1"/>
</dbReference>
<proteinExistence type="inferred from homology"/>
<dbReference type="PANTHER" id="PTHR42928">
    <property type="entry name" value="TRICARBOXYLATE-BINDING PROTEIN"/>
    <property type="match status" value="1"/>
</dbReference>
<dbReference type="Pfam" id="PF03401">
    <property type="entry name" value="TctC"/>
    <property type="match status" value="1"/>
</dbReference>
<sequence length="328" mass="34416">MHTSFRLRRTLLSGLILGAAVLGAGAAMAQSNPPVRLVVGYAAGGPADQGARLFAAALGKALNATVVVDNKPGANATLAGNEVVRAKPDGTTLWFAASAAITVAPNIMKRMPFDPARDLTPIAPVARYYNMLVVNNSEPFTSTKELVSYAKAHPGKLSYGSSGVGSSNHVAAALFARQANVELNHIPYKGNAPAMTDTIGGQIDMLFDIISTASGYVHGGKVRAIAVGSPNRSTALPNVPTFRESGIAGLKDYEAGGWYGIYAPKALTPEVAQKLTAAVKHAVADPDLRKRYAELGYEQWNGTTEDLVSTAARERTQWASVLQGVTLD</sequence>
<dbReference type="EMBL" id="VCIZ01000003">
    <property type="protein sequence ID" value="TSP13449.1"/>
    <property type="molecule type" value="Genomic_DNA"/>
</dbReference>
<dbReference type="InterPro" id="IPR042100">
    <property type="entry name" value="Bug_dom1"/>
</dbReference>
<dbReference type="SUPFAM" id="SSF53850">
    <property type="entry name" value="Periplasmic binding protein-like II"/>
    <property type="match status" value="1"/>
</dbReference>
<feature type="chain" id="PRO_5045227980" evidence="2">
    <location>
        <begin position="30"/>
        <end position="328"/>
    </location>
</feature>
<evidence type="ECO:0000256" key="1">
    <source>
        <dbReference type="ARBA" id="ARBA00006987"/>
    </source>
</evidence>
<feature type="signal peptide" evidence="2">
    <location>
        <begin position="1"/>
        <end position="29"/>
    </location>
</feature>
<reference evidence="3 4" key="1">
    <citation type="submission" date="2019-05" db="EMBL/GenBank/DDBJ databases">
        <title>Whole genome sequence analysis of Cupriavidus campinensis S14E4C strain.</title>
        <authorList>
            <person name="Abbaszade G."/>
            <person name="Szabo A."/>
            <person name="Toumi M."/>
            <person name="Toth E."/>
        </authorList>
    </citation>
    <scope>NUCLEOTIDE SEQUENCE [LARGE SCALE GENOMIC DNA]</scope>
    <source>
        <strain evidence="3 4">S14E4C</strain>
    </source>
</reference>
<comment type="caution">
    <text evidence="3">The sequence shown here is derived from an EMBL/GenBank/DDBJ whole genome shotgun (WGS) entry which is preliminary data.</text>
</comment>
<dbReference type="Gene3D" id="3.40.190.150">
    <property type="entry name" value="Bordetella uptake gene, domain 1"/>
    <property type="match status" value="1"/>
</dbReference>
<gene>
    <name evidence="3" type="ORF">FGG12_07340</name>
</gene>
<keyword evidence="4" id="KW-1185">Reference proteome</keyword>
<keyword evidence="2" id="KW-0732">Signal</keyword>
<accession>A0ABY3ER69</accession>
<dbReference type="PANTHER" id="PTHR42928:SF5">
    <property type="entry name" value="BLR1237 PROTEIN"/>
    <property type="match status" value="1"/>
</dbReference>
<dbReference type="CDD" id="cd07012">
    <property type="entry name" value="PBP2_Bug_TTT"/>
    <property type="match status" value="1"/>
</dbReference>
<evidence type="ECO:0000313" key="3">
    <source>
        <dbReference type="EMBL" id="TSP13449.1"/>
    </source>
</evidence>
<dbReference type="RefSeq" id="WP_144197014.1">
    <property type="nucleotide sequence ID" value="NZ_CAJPVH010000004.1"/>
</dbReference>
<name>A0ABY3ER69_9BURK</name>
<evidence type="ECO:0000313" key="4">
    <source>
        <dbReference type="Proteomes" id="UP000318943"/>
    </source>
</evidence>
<dbReference type="Proteomes" id="UP000318943">
    <property type="component" value="Unassembled WGS sequence"/>
</dbReference>
<organism evidence="3 4">
    <name type="scientific">Cupriavidus campinensis</name>
    <dbReference type="NCBI Taxonomy" id="151783"/>
    <lineage>
        <taxon>Bacteria</taxon>
        <taxon>Pseudomonadati</taxon>
        <taxon>Pseudomonadota</taxon>
        <taxon>Betaproteobacteria</taxon>
        <taxon>Burkholderiales</taxon>
        <taxon>Burkholderiaceae</taxon>
        <taxon>Cupriavidus</taxon>
    </lineage>
</organism>
<dbReference type="PIRSF" id="PIRSF017082">
    <property type="entry name" value="YflP"/>
    <property type="match status" value="1"/>
</dbReference>
<dbReference type="InterPro" id="IPR005064">
    <property type="entry name" value="BUG"/>
</dbReference>
<comment type="similarity">
    <text evidence="1">Belongs to the UPF0065 (bug) family.</text>
</comment>
<protein>
    <submittedName>
        <fullName evidence="3">Tripartite tricarboxylate transporter substrate binding protein</fullName>
    </submittedName>
</protein>
<evidence type="ECO:0000256" key="2">
    <source>
        <dbReference type="SAM" id="SignalP"/>
    </source>
</evidence>